<dbReference type="InterPro" id="IPR001932">
    <property type="entry name" value="PPM-type_phosphatase-like_dom"/>
</dbReference>
<sequence>MSNKLIPQQQPPPSTKFDNCVSKFAFATKTGYQPSNPNKINQDSFLALPHLAEYRRTHFFAVCDGHGLYGKEVSEFIRGTLAQQVEKEIKHIFDQAKTQQRVVDSNEVKDALARSFATTNRGLYQDSGIDIYFSGSTCVTVLIVGNKIFCANVGDSRAVLAREAAVGSNNGQEGKLTGFPLNRDHKASEPDEEARILGNGGRVEAFKDQMGRYVGPMRVWHKNENIPGLAMSRSFGDHCAAQVGVIADPEVLEMNLTDQDKFIVIASDGVWEFLSNDEVVAIVEPFYRQNSAEKAAEALIKEALKRWKQEENVVDDITCIIIYLSIQ</sequence>
<evidence type="ECO:0000256" key="3">
    <source>
        <dbReference type="ARBA" id="ARBA00022801"/>
    </source>
</evidence>
<proteinExistence type="inferred from homology"/>
<dbReference type="GO" id="GO:0004722">
    <property type="term" value="F:protein serine/threonine phosphatase activity"/>
    <property type="evidence" value="ECO:0007669"/>
    <property type="project" value="InterPro"/>
</dbReference>
<dbReference type="EMBL" id="RRYP01003385">
    <property type="protein sequence ID" value="TNV83850.1"/>
    <property type="molecule type" value="Genomic_DNA"/>
</dbReference>
<dbReference type="SMART" id="SM00332">
    <property type="entry name" value="PP2Cc"/>
    <property type="match status" value="1"/>
</dbReference>
<evidence type="ECO:0000256" key="1">
    <source>
        <dbReference type="ARBA" id="ARBA00004170"/>
    </source>
</evidence>
<dbReference type="InterPro" id="IPR015655">
    <property type="entry name" value="PP2C"/>
</dbReference>
<dbReference type="GO" id="GO:0016020">
    <property type="term" value="C:membrane"/>
    <property type="evidence" value="ECO:0007669"/>
    <property type="project" value="UniProtKB-SubCell"/>
</dbReference>
<keyword evidence="2" id="KW-0479">Metal-binding</keyword>
<dbReference type="GO" id="GO:0046872">
    <property type="term" value="F:metal ion binding"/>
    <property type="evidence" value="ECO:0007669"/>
    <property type="project" value="UniProtKB-KW"/>
</dbReference>
<dbReference type="PANTHER" id="PTHR47992">
    <property type="entry name" value="PROTEIN PHOSPHATASE"/>
    <property type="match status" value="1"/>
</dbReference>
<dbReference type="AlphaFoldDB" id="A0A8J8P0N6"/>
<evidence type="ECO:0000313" key="9">
    <source>
        <dbReference type="Proteomes" id="UP000785679"/>
    </source>
</evidence>
<keyword evidence="9" id="KW-1185">Reference proteome</keyword>
<dbReference type="Gene3D" id="3.60.40.10">
    <property type="entry name" value="PPM-type phosphatase domain"/>
    <property type="match status" value="1"/>
</dbReference>
<evidence type="ECO:0000256" key="6">
    <source>
        <dbReference type="RuleBase" id="RU003465"/>
    </source>
</evidence>
<gene>
    <name evidence="8" type="ORF">FGO68_gene3644</name>
</gene>
<keyword evidence="4 6" id="KW-0904">Protein phosphatase</keyword>
<reference evidence="8" key="1">
    <citation type="submission" date="2019-06" db="EMBL/GenBank/DDBJ databases">
        <authorList>
            <person name="Zheng W."/>
        </authorList>
    </citation>
    <scope>NUCLEOTIDE SEQUENCE</scope>
    <source>
        <strain evidence="8">QDHG01</strain>
    </source>
</reference>
<evidence type="ECO:0000259" key="7">
    <source>
        <dbReference type="PROSITE" id="PS51746"/>
    </source>
</evidence>
<protein>
    <recommendedName>
        <fullName evidence="7">PPM-type phosphatase domain-containing protein</fullName>
    </recommendedName>
</protein>
<evidence type="ECO:0000313" key="8">
    <source>
        <dbReference type="EMBL" id="TNV83850.1"/>
    </source>
</evidence>
<comment type="similarity">
    <text evidence="6">Belongs to the PP2C family.</text>
</comment>
<dbReference type="Pfam" id="PF00481">
    <property type="entry name" value="PP2C"/>
    <property type="match status" value="1"/>
</dbReference>
<dbReference type="FunFam" id="3.60.40.10:FF:000051">
    <property type="entry name" value="Protein phosphatase 2C-like protein"/>
    <property type="match status" value="1"/>
</dbReference>
<feature type="domain" description="PPM-type phosphatase" evidence="7">
    <location>
        <begin position="23"/>
        <end position="324"/>
    </location>
</feature>
<dbReference type="InterPro" id="IPR036457">
    <property type="entry name" value="PPM-type-like_dom_sf"/>
</dbReference>
<evidence type="ECO:0000256" key="2">
    <source>
        <dbReference type="ARBA" id="ARBA00022723"/>
    </source>
</evidence>
<keyword evidence="5" id="KW-0472">Membrane</keyword>
<evidence type="ECO:0000256" key="5">
    <source>
        <dbReference type="ARBA" id="ARBA00023136"/>
    </source>
</evidence>
<organism evidence="8 9">
    <name type="scientific">Halteria grandinella</name>
    <dbReference type="NCBI Taxonomy" id="5974"/>
    <lineage>
        <taxon>Eukaryota</taxon>
        <taxon>Sar</taxon>
        <taxon>Alveolata</taxon>
        <taxon>Ciliophora</taxon>
        <taxon>Intramacronucleata</taxon>
        <taxon>Spirotrichea</taxon>
        <taxon>Stichotrichia</taxon>
        <taxon>Sporadotrichida</taxon>
        <taxon>Halteriidae</taxon>
        <taxon>Halteria</taxon>
    </lineage>
</organism>
<keyword evidence="3 6" id="KW-0378">Hydrolase</keyword>
<name>A0A8J8P0N6_HALGN</name>
<comment type="subcellular location">
    <subcellularLocation>
        <location evidence="1">Membrane</location>
        <topology evidence="1">Peripheral membrane protein</topology>
    </subcellularLocation>
</comment>
<evidence type="ECO:0000256" key="4">
    <source>
        <dbReference type="ARBA" id="ARBA00022912"/>
    </source>
</evidence>
<dbReference type="SUPFAM" id="SSF81606">
    <property type="entry name" value="PP2C-like"/>
    <property type="match status" value="1"/>
</dbReference>
<comment type="caution">
    <text evidence="8">The sequence shown here is derived from an EMBL/GenBank/DDBJ whole genome shotgun (WGS) entry which is preliminary data.</text>
</comment>
<dbReference type="CDD" id="cd00143">
    <property type="entry name" value="PP2Cc"/>
    <property type="match status" value="1"/>
</dbReference>
<dbReference type="InterPro" id="IPR000222">
    <property type="entry name" value="PP2C_BS"/>
</dbReference>
<dbReference type="OrthoDB" id="10264738at2759"/>
<accession>A0A8J8P0N6</accession>
<dbReference type="PROSITE" id="PS51746">
    <property type="entry name" value="PPM_2"/>
    <property type="match status" value="1"/>
</dbReference>
<dbReference type="Proteomes" id="UP000785679">
    <property type="component" value="Unassembled WGS sequence"/>
</dbReference>
<dbReference type="PROSITE" id="PS01032">
    <property type="entry name" value="PPM_1"/>
    <property type="match status" value="1"/>
</dbReference>